<feature type="domain" description="Rad21/Rec8-like protein N-terminal" evidence="6">
    <location>
        <begin position="1"/>
        <end position="93"/>
    </location>
</feature>
<dbReference type="GO" id="GO:0003682">
    <property type="term" value="F:chromatin binding"/>
    <property type="evidence" value="ECO:0007669"/>
    <property type="project" value="TreeGrafter"/>
</dbReference>
<evidence type="ECO:0000256" key="3">
    <source>
        <dbReference type="ARBA" id="ARBA00023242"/>
    </source>
</evidence>
<dbReference type="OMA" id="AHWDKRL"/>
<evidence type="ECO:0000259" key="6">
    <source>
        <dbReference type="Pfam" id="PF04825"/>
    </source>
</evidence>
<dbReference type="Pfam" id="PF04825">
    <property type="entry name" value="Rad21_Rec8_N"/>
    <property type="match status" value="1"/>
</dbReference>
<dbReference type="GO" id="GO:1990414">
    <property type="term" value="P:replication-born double-strand break repair via sister chromatid exchange"/>
    <property type="evidence" value="ECO:0007669"/>
    <property type="project" value="TreeGrafter"/>
</dbReference>
<comment type="similarity">
    <text evidence="2">Belongs to the rad21 family.</text>
</comment>
<evidence type="ECO:0000256" key="2">
    <source>
        <dbReference type="ARBA" id="ARBA00009870"/>
    </source>
</evidence>
<dbReference type="PANTHER" id="PTHR12585">
    <property type="entry name" value="SCC1 / RAD21 FAMILY MEMBER"/>
    <property type="match status" value="1"/>
</dbReference>
<dbReference type="Pfam" id="PF04824">
    <property type="entry name" value="Rad21_Rec8"/>
    <property type="match status" value="1"/>
</dbReference>
<evidence type="ECO:0000259" key="5">
    <source>
        <dbReference type="Pfam" id="PF04824"/>
    </source>
</evidence>
<dbReference type="EMBL" id="HE573023">
    <property type="protein sequence ID" value="CCC49347.1"/>
    <property type="molecule type" value="Genomic_DNA"/>
</dbReference>
<evidence type="ECO:0000313" key="7">
    <source>
        <dbReference type="EMBL" id="CCC49347.1"/>
    </source>
</evidence>
<dbReference type="InterPro" id="IPR036390">
    <property type="entry name" value="WH_DNA-bd_sf"/>
</dbReference>
<dbReference type="InterPro" id="IPR039781">
    <property type="entry name" value="Rad21/Rec8-like"/>
</dbReference>
<sequence>MFFSTYVLTKKGPLAKIWLAAHWERRLTRNEVRVVDLRQSVVDIVQPVVPIALRTSGELLVGVVRIYALKVKHLLKDASDATLLLRVTTLPTKSAPESATTGKKDSNVSVDGVLDRSARALLDGVLLSGKGDIEAVTFDWAGGNGASGIVVTGSSGKADAEALEARFDDIADLLHGSKDEAGDGGLGSMSSGDMNAFLTSAWYSMEPSSYATEEVHNTQQDYDEIAKLRADLLAFGDHGEGSSNSRKSSLSSIEKARSSGVAGAAVMDAVPMGDFLAFPQPNDAIDIGAPLHGEQMLLPDFMIPSSGEAMDPFLLPSDALGAQTQQEDEDKLRIRQRKSRLIANAVDHGETTLSGDVIRRWMENHGDIVDAVPRHGPCDAQEVRDRSTLTQDSGNGEHWAAMDGSLLSGVPNPSLAALYRTTLTPLIEVAEAAMRPIPPPKPEEEEHYGFVGGATDGMMGETHDAHYDENVIGLASDAYKREGGVFDDVIEDSGPHSGGLSATALATLKRIQEKLASVEEQPTRRGKKGAKKAPSVSPREKCSMQELCRGMNRREAARAFVSVLTLASKQLVWAKQGAPDDDVELGLLEDAHSILLSA</sequence>
<evidence type="ECO:0000256" key="1">
    <source>
        <dbReference type="ARBA" id="ARBA00004123"/>
    </source>
</evidence>
<dbReference type="InterPro" id="IPR006910">
    <property type="entry name" value="Rad21_Rec8_N"/>
</dbReference>
<comment type="subcellular location">
    <subcellularLocation>
        <location evidence="1">Nucleus</location>
    </subcellularLocation>
</comment>
<dbReference type="PANTHER" id="PTHR12585:SF69">
    <property type="entry name" value="FI11703P"/>
    <property type="match status" value="1"/>
</dbReference>
<dbReference type="SUPFAM" id="SSF46785">
    <property type="entry name" value="Winged helix' DNA-binding domain"/>
    <property type="match status" value="1"/>
</dbReference>
<feature type="region of interest" description="Disordered" evidence="4">
    <location>
        <begin position="516"/>
        <end position="541"/>
    </location>
</feature>
<keyword evidence="3" id="KW-0539">Nucleus</keyword>
<dbReference type="AlphaFoldDB" id="G0TZE4"/>
<name>G0TZE4_TRYVY</name>
<dbReference type="InterPro" id="IPR006909">
    <property type="entry name" value="Rad21/Rec8_C_eu"/>
</dbReference>
<feature type="domain" description="Rad21/Rec8-like protein C-terminal eukaryotic" evidence="5">
    <location>
        <begin position="539"/>
        <end position="581"/>
    </location>
</feature>
<reference evidence="7" key="1">
    <citation type="journal article" date="2012" name="Proc. Natl. Acad. Sci. U.S.A.">
        <title>Antigenic diversity is generated by distinct evolutionary mechanisms in African trypanosome species.</title>
        <authorList>
            <person name="Jackson A.P."/>
            <person name="Berry A."/>
            <person name="Aslett M."/>
            <person name="Allison H.C."/>
            <person name="Burton P."/>
            <person name="Vavrova-Anderson J."/>
            <person name="Brown R."/>
            <person name="Browne H."/>
            <person name="Corton N."/>
            <person name="Hauser H."/>
            <person name="Gamble J."/>
            <person name="Gilderthorp R."/>
            <person name="Marcello L."/>
            <person name="McQuillan J."/>
            <person name="Otto T.D."/>
            <person name="Quail M.A."/>
            <person name="Sanders M.J."/>
            <person name="van Tonder A."/>
            <person name="Ginger M.L."/>
            <person name="Field M.C."/>
            <person name="Barry J.D."/>
            <person name="Hertz-Fowler C."/>
            <person name="Berriman M."/>
        </authorList>
    </citation>
    <scope>NUCLEOTIDE SEQUENCE</scope>
    <source>
        <strain evidence="7">Y486</strain>
    </source>
</reference>
<dbReference type="GO" id="GO:0005634">
    <property type="term" value="C:nucleus"/>
    <property type="evidence" value="ECO:0007669"/>
    <property type="project" value="UniProtKB-SubCell"/>
</dbReference>
<evidence type="ECO:0000256" key="4">
    <source>
        <dbReference type="SAM" id="MobiDB-lite"/>
    </source>
</evidence>
<dbReference type="GO" id="GO:0008278">
    <property type="term" value="C:cohesin complex"/>
    <property type="evidence" value="ECO:0007669"/>
    <property type="project" value="InterPro"/>
</dbReference>
<dbReference type="VEuPathDB" id="TriTrypDB:TvY486_0706620"/>
<organism evidence="7">
    <name type="scientific">Trypanosoma vivax (strain Y486)</name>
    <dbReference type="NCBI Taxonomy" id="1055687"/>
    <lineage>
        <taxon>Eukaryota</taxon>
        <taxon>Discoba</taxon>
        <taxon>Euglenozoa</taxon>
        <taxon>Kinetoplastea</taxon>
        <taxon>Metakinetoplastina</taxon>
        <taxon>Trypanosomatida</taxon>
        <taxon>Trypanosomatidae</taxon>
        <taxon>Trypanosoma</taxon>
        <taxon>Duttonella</taxon>
    </lineage>
</organism>
<gene>
    <name evidence="7" type="ORF">TVY486_0706620</name>
</gene>
<dbReference type="GO" id="GO:0007062">
    <property type="term" value="P:sister chromatid cohesion"/>
    <property type="evidence" value="ECO:0007669"/>
    <property type="project" value="InterPro"/>
</dbReference>
<accession>G0TZE4</accession>
<protein>
    <submittedName>
        <fullName evidence="7">Putative double-strand-break repair protein rad21 homolog</fullName>
    </submittedName>
</protein>
<proteinExistence type="inferred from homology"/>